<reference evidence="1 2" key="1">
    <citation type="journal article" date="2019" name="Int. J. Syst. Evol. Microbiol.">
        <title>The Global Catalogue of Microorganisms (GCM) 10K type strain sequencing project: providing services to taxonomists for standard genome sequencing and annotation.</title>
        <authorList>
            <consortium name="The Broad Institute Genomics Platform"/>
            <consortium name="The Broad Institute Genome Sequencing Center for Infectious Disease"/>
            <person name="Wu L."/>
            <person name="Ma J."/>
        </authorList>
    </citation>
    <scope>NUCLEOTIDE SEQUENCE [LARGE SCALE GENOMIC DNA]</scope>
    <source>
        <strain evidence="1 2">JCM 14306</strain>
    </source>
</reference>
<dbReference type="EMBL" id="BAAANE010000015">
    <property type="protein sequence ID" value="GAA1660931.1"/>
    <property type="molecule type" value="Genomic_DNA"/>
</dbReference>
<keyword evidence="2" id="KW-1185">Reference proteome</keyword>
<proteinExistence type="predicted"/>
<evidence type="ECO:0000313" key="2">
    <source>
        <dbReference type="Proteomes" id="UP001501319"/>
    </source>
</evidence>
<evidence type="ECO:0000313" key="1">
    <source>
        <dbReference type="EMBL" id="GAA1660931.1"/>
    </source>
</evidence>
<organism evidence="1 2">
    <name type="scientific">Kribbella alba</name>
    <dbReference type="NCBI Taxonomy" id="190197"/>
    <lineage>
        <taxon>Bacteria</taxon>
        <taxon>Bacillati</taxon>
        <taxon>Actinomycetota</taxon>
        <taxon>Actinomycetes</taxon>
        <taxon>Propionibacteriales</taxon>
        <taxon>Kribbellaceae</taxon>
        <taxon>Kribbella</taxon>
    </lineage>
</organism>
<accession>A0ABN2FWC1</accession>
<name>A0ABN2FWC1_9ACTN</name>
<protein>
    <submittedName>
        <fullName evidence="1">Uncharacterized protein</fullName>
    </submittedName>
</protein>
<comment type="caution">
    <text evidence="1">The sequence shown here is derived from an EMBL/GenBank/DDBJ whole genome shotgun (WGS) entry which is preliminary data.</text>
</comment>
<dbReference type="Proteomes" id="UP001501319">
    <property type="component" value="Unassembled WGS sequence"/>
</dbReference>
<sequence length="430" mass="47352">MTSFEGIQQVADALLFEGYVLYPYRASDGKNRVRWQFGVLMPPSYGAVDPSERTWSQTDCLLDGDEAELTVRIRFLQAQRRTVLNAERVEVESLQTEDTSYVAWDEAVEQHIDVTIDLADLPREVPFEVPGGTELEPVGEAGFLQRTRQPLAGILALSTETLPGPYGVVRLRLRVENTSVGSDTERSKALRQALIAHHVLVAADGARFLSLLEPPEWATGYVAGCENLGIFPVLAGEQLLSSPIILYDHPRIAPESQGDLFDATEIDEILSLRTMTLTEDEKREVRGTDPRAAAMLDRVDSMPQEILDRLHGTLRYVRKVTEPEPAPADAPWWDPGNDATVSPETDTVMVGDVPVGSGVRVRLRPGVRRADAQDMFLADRVGTVVAVLSDVDGQTHVAVALDGEEGEVQRSHGRYLYFSPDEIEPLVSAG</sequence>
<gene>
    <name evidence="1" type="ORF">GCM10009744_63300</name>
</gene>
<dbReference type="RefSeq" id="WP_344116547.1">
    <property type="nucleotide sequence ID" value="NZ_BAAANE010000015.1"/>
</dbReference>